<proteinExistence type="predicted"/>
<reference evidence="1" key="1">
    <citation type="submission" date="2022-07" db="EMBL/GenBank/DDBJ databases">
        <title>Genome Sequence of Phlebia brevispora.</title>
        <authorList>
            <person name="Buettner E."/>
        </authorList>
    </citation>
    <scope>NUCLEOTIDE SEQUENCE</scope>
    <source>
        <strain evidence="1">MPL23</strain>
    </source>
</reference>
<gene>
    <name evidence="1" type="ORF">NM688_g5891</name>
</gene>
<dbReference type="Proteomes" id="UP001148662">
    <property type="component" value="Unassembled WGS sequence"/>
</dbReference>
<name>A0ACC1SNM1_9APHY</name>
<evidence type="ECO:0000313" key="1">
    <source>
        <dbReference type="EMBL" id="KAJ3543173.1"/>
    </source>
</evidence>
<organism evidence="1 2">
    <name type="scientific">Phlebia brevispora</name>
    <dbReference type="NCBI Taxonomy" id="194682"/>
    <lineage>
        <taxon>Eukaryota</taxon>
        <taxon>Fungi</taxon>
        <taxon>Dikarya</taxon>
        <taxon>Basidiomycota</taxon>
        <taxon>Agaricomycotina</taxon>
        <taxon>Agaricomycetes</taxon>
        <taxon>Polyporales</taxon>
        <taxon>Meruliaceae</taxon>
        <taxon>Phlebia</taxon>
    </lineage>
</organism>
<sequence>MDEEPVDVTSIVRNVFLAVWDEYFTWEQTTSADTLSSLGSDFAGNSEGNSEFEILLSQTPLQPAPPVQPPEELFIDEEEYTVYDIGSSEKRSASRTMVSKIVWLPQSDFLPIDPYEACVPTYRVILHGDDPNDLPFVPYADEPDFDATPYVLEHKRFAWQSGHHGPDVKWICIETARRVHFEHGVHLSDIDASGVLPFKILPHGNPLGEKTTQPLLWWMKQTDPPDWPPLREAIVLLSQEITCTGERDWSQRAQDLLRLFCANLNCTQAYCWSHAAEIHNLSKDTRYQSFRSSSAPEEPCIPCGQDCCLHANAESETRPDLDYSDMHMLFLLFALSPEASACDLAVVSRIPCREVHAHRQMWRLSLGDTARTDPPEPPIRRRRRKIINEGDKKTAPGSAHVRMKARAPQLPIAHAIRSMAIARGRAAANYAGKAAIVHHTKGSDTEARHVFNLDHALVVRLDENVTLRRVAAATSVKVQNSQMQRKSPKVSNLAAPAALSLSRRQHLKVQTSEWGFGVVLGEDVRAHDLITGELIYDATLESRDLVARHRKRFYAHALNADFNVDASFSGNESRYINHAESSDANCEVQIKVVNGEHRIGIYASKYLSL</sequence>
<protein>
    <submittedName>
        <fullName evidence="1">Uncharacterized protein</fullName>
    </submittedName>
</protein>
<dbReference type="EMBL" id="JANHOG010001136">
    <property type="protein sequence ID" value="KAJ3543173.1"/>
    <property type="molecule type" value="Genomic_DNA"/>
</dbReference>
<accession>A0ACC1SNM1</accession>
<evidence type="ECO:0000313" key="2">
    <source>
        <dbReference type="Proteomes" id="UP001148662"/>
    </source>
</evidence>
<comment type="caution">
    <text evidence="1">The sequence shown here is derived from an EMBL/GenBank/DDBJ whole genome shotgun (WGS) entry which is preliminary data.</text>
</comment>
<keyword evidence="2" id="KW-1185">Reference proteome</keyword>